<accession>A0A7H0H8K9</accession>
<dbReference type="Proteomes" id="UP000516117">
    <property type="component" value="Chromosome"/>
</dbReference>
<dbReference type="EMBL" id="CP060789">
    <property type="protein sequence ID" value="QNP56875.1"/>
    <property type="molecule type" value="Genomic_DNA"/>
</dbReference>
<gene>
    <name evidence="1" type="ORF">H9L22_05895</name>
</gene>
<dbReference type="AlphaFoldDB" id="A0A7H0H8K9"/>
<dbReference type="Gene3D" id="3.40.720.10">
    <property type="entry name" value="Alkaline Phosphatase, subunit A"/>
    <property type="match status" value="1"/>
</dbReference>
<sequence length="373" mass="40055">MSADFIAPRYADLALANLLPSVVARLEGNAPIIDIPVARRYVVLLVDGLGWHQLDGYSDHAEVMSHALPGALRLTCSVPSTTATSLTSLGCGCGPGEHGVVGYTFREPTVDRVVNALSWDGGPEDIAAFAQTPTQFELLARRGEATSAVMLKRFGASALTRLAFGGAQHRPIELESDQHHVAELINEALTTERLVYAYERMLDHDGHGFGVGSWQWLERLASVDDLVATLAETLPADTCLLVTGDHGMVNIPLESRIVAEETPALGGYDVLGGEPRFRHIYTTDPARLAASWRRELGDRALVLRREEAVEAGWFGPRMTETSLARIGDVVAAMTGDFAVMSLGSPGEFGLVGMHGSLTATEMEVPLLMLGGSR</sequence>
<evidence type="ECO:0000313" key="1">
    <source>
        <dbReference type="EMBL" id="QNP56875.1"/>
    </source>
</evidence>
<dbReference type="KEGG" id="tdf:H9L22_05895"/>
<name>A0A7H0H8K9_9ACTN</name>
<keyword evidence="2" id="KW-1185">Reference proteome</keyword>
<proteinExistence type="predicted"/>
<organism evidence="1 2">
    <name type="scientific">Tessaracoccus defluvii</name>
    <dbReference type="NCBI Taxonomy" id="1285901"/>
    <lineage>
        <taxon>Bacteria</taxon>
        <taxon>Bacillati</taxon>
        <taxon>Actinomycetota</taxon>
        <taxon>Actinomycetes</taxon>
        <taxon>Propionibacteriales</taxon>
        <taxon>Propionibacteriaceae</taxon>
        <taxon>Tessaracoccus</taxon>
    </lineage>
</organism>
<reference evidence="1 2" key="1">
    <citation type="submission" date="2020-08" db="EMBL/GenBank/DDBJ databases">
        <title>Genome sequence of Tessaracoccus defluvii JCM 17540T.</title>
        <authorList>
            <person name="Hyun D.-W."/>
            <person name="Bae J.-W."/>
        </authorList>
    </citation>
    <scope>NUCLEOTIDE SEQUENCE [LARGE SCALE GENOMIC DNA]</scope>
    <source>
        <strain evidence="1 2">JCM 17540</strain>
    </source>
</reference>
<dbReference type="SUPFAM" id="SSF53649">
    <property type="entry name" value="Alkaline phosphatase-like"/>
    <property type="match status" value="1"/>
</dbReference>
<dbReference type="RefSeq" id="WP_187721974.1">
    <property type="nucleotide sequence ID" value="NZ_BAABBL010000003.1"/>
</dbReference>
<dbReference type="InterPro" id="IPR002591">
    <property type="entry name" value="Phosphodiest/P_Trfase"/>
</dbReference>
<dbReference type="InterPro" id="IPR017850">
    <property type="entry name" value="Alkaline_phosphatase_core_sf"/>
</dbReference>
<evidence type="ECO:0000313" key="2">
    <source>
        <dbReference type="Proteomes" id="UP000516117"/>
    </source>
</evidence>
<protein>
    <submittedName>
        <fullName evidence="1">Alkaline phosphatase family protein</fullName>
    </submittedName>
</protein>
<dbReference type="Pfam" id="PF01663">
    <property type="entry name" value="Phosphodiest"/>
    <property type="match status" value="1"/>
</dbReference>